<proteinExistence type="inferred from homology"/>
<organism evidence="7 8">
    <name type="scientific">Inquilinus ginsengisoli</name>
    <dbReference type="NCBI Taxonomy" id="363840"/>
    <lineage>
        <taxon>Bacteria</taxon>
        <taxon>Pseudomonadati</taxon>
        <taxon>Pseudomonadota</taxon>
        <taxon>Alphaproteobacteria</taxon>
        <taxon>Rhodospirillales</taxon>
        <taxon>Rhodospirillaceae</taxon>
        <taxon>Inquilinus</taxon>
    </lineage>
</organism>
<evidence type="ECO:0000256" key="4">
    <source>
        <dbReference type="ARBA" id="ARBA00023002"/>
    </source>
</evidence>
<dbReference type="PANTHER" id="PTHR30468">
    <property type="entry name" value="ALPHA-KETOGLUTARATE-DEPENDENT SULFONATE DIOXYGENASE"/>
    <property type="match status" value="1"/>
</dbReference>
<dbReference type="Proteomes" id="UP001262410">
    <property type="component" value="Unassembled WGS sequence"/>
</dbReference>
<dbReference type="InterPro" id="IPR051323">
    <property type="entry name" value="AtsK-like"/>
</dbReference>
<dbReference type="NCBIfam" id="NF007104">
    <property type="entry name" value="PRK09553.1"/>
    <property type="match status" value="1"/>
</dbReference>
<dbReference type="Pfam" id="PF02668">
    <property type="entry name" value="TauD"/>
    <property type="match status" value="1"/>
</dbReference>
<dbReference type="EMBL" id="JAVDPW010000012">
    <property type="protein sequence ID" value="MDR6293487.1"/>
    <property type="molecule type" value="Genomic_DNA"/>
</dbReference>
<dbReference type="InterPro" id="IPR042098">
    <property type="entry name" value="TauD-like_sf"/>
</dbReference>
<dbReference type="GO" id="GO:0000908">
    <property type="term" value="F:taurine dioxygenase activity"/>
    <property type="evidence" value="ECO:0007669"/>
    <property type="project" value="UniProtKB-EC"/>
</dbReference>
<gene>
    <name evidence="7" type="ORF">E9232_006038</name>
</gene>
<evidence type="ECO:0000256" key="5">
    <source>
        <dbReference type="ARBA" id="ARBA00023004"/>
    </source>
</evidence>
<evidence type="ECO:0000256" key="1">
    <source>
        <dbReference type="ARBA" id="ARBA00005896"/>
    </source>
</evidence>
<accession>A0ABU1JYY4</accession>
<feature type="domain" description="TauD/TfdA-like" evidence="6">
    <location>
        <begin position="11"/>
        <end position="275"/>
    </location>
</feature>
<evidence type="ECO:0000259" key="6">
    <source>
        <dbReference type="Pfam" id="PF02668"/>
    </source>
</evidence>
<comment type="similarity">
    <text evidence="1">Belongs to the TfdA dioxygenase family.</text>
</comment>
<keyword evidence="2" id="KW-0479">Metal-binding</keyword>
<sequence>MPDSLSTILSVQPLNPTIGAVVRGVDLAQPQGEAHVAAINRALLQHHVLFFEDQDLTPASHRDFAARFGALHVHPVYPHVAEVPEIIILDTHPDNQPDNDNWHTDVTFIETPPMGAVLAAQQLPPSGGDTSWSSSVAAFDALAPAWQGFLTGLAALHDFARSFPPERFTAPEERERWQAARDKNPPVTHPVVRTHPVTGRKGLFVNEGFTTRITGFSAKESDAVLRFLFDHVAKPEFTVRWRWKPGDVAFWDNRCTQHYALADYLPNRRVMHRATILGDRPV</sequence>
<evidence type="ECO:0000256" key="2">
    <source>
        <dbReference type="ARBA" id="ARBA00022723"/>
    </source>
</evidence>
<comment type="caution">
    <text evidence="7">The sequence shown here is derived from an EMBL/GenBank/DDBJ whole genome shotgun (WGS) entry which is preliminary data.</text>
</comment>
<evidence type="ECO:0000313" key="8">
    <source>
        <dbReference type="Proteomes" id="UP001262410"/>
    </source>
</evidence>
<keyword evidence="5" id="KW-0408">Iron</keyword>
<dbReference type="RefSeq" id="WP_309800499.1">
    <property type="nucleotide sequence ID" value="NZ_JAVDPW010000012.1"/>
</dbReference>
<dbReference type="Gene3D" id="3.60.130.10">
    <property type="entry name" value="Clavaminate synthase-like"/>
    <property type="match status" value="1"/>
</dbReference>
<reference evidence="7 8" key="1">
    <citation type="submission" date="2023-07" db="EMBL/GenBank/DDBJ databases">
        <title>Sorghum-associated microbial communities from plants grown in Nebraska, USA.</title>
        <authorList>
            <person name="Schachtman D."/>
        </authorList>
    </citation>
    <scope>NUCLEOTIDE SEQUENCE [LARGE SCALE GENOMIC DNA]</scope>
    <source>
        <strain evidence="7 8">584</strain>
    </source>
</reference>
<dbReference type="SUPFAM" id="SSF51197">
    <property type="entry name" value="Clavaminate synthase-like"/>
    <property type="match status" value="1"/>
</dbReference>
<dbReference type="PANTHER" id="PTHR30468:SF1">
    <property type="entry name" value="ALPHA-KETOGLUTARATE-DEPENDENT SULFONATE DIOXYGENASE"/>
    <property type="match status" value="1"/>
</dbReference>
<evidence type="ECO:0000256" key="3">
    <source>
        <dbReference type="ARBA" id="ARBA00022964"/>
    </source>
</evidence>
<dbReference type="InterPro" id="IPR003819">
    <property type="entry name" value="TauD/TfdA-like"/>
</dbReference>
<keyword evidence="3 7" id="KW-0223">Dioxygenase</keyword>
<dbReference type="EC" id="1.14.11.17" evidence="7"/>
<keyword evidence="4 7" id="KW-0560">Oxidoreductase</keyword>
<protein>
    <submittedName>
        <fullName evidence="7">Taurine dioxygenase</fullName>
        <ecNumber evidence="7">1.14.11.17</ecNumber>
    </submittedName>
</protein>
<keyword evidence="8" id="KW-1185">Reference proteome</keyword>
<name>A0ABU1JYY4_9PROT</name>
<evidence type="ECO:0000313" key="7">
    <source>
        <dbReference type="EMBL" id="MDR6293487.1"/>
    </source>
</evidence>